<organism evidence="2 3">
    <name type="scientific">Spiroplasma cantharicola</name>
    <dbReference type="NCBI Taxonomy" id="362837"/>
    <lineage>
        <taxon>Bacteria</taxon>
        <taxon>Bacillati</taxon>
        <taxon>Mycoplasmatota</taxon>
        <taxon>Mollicutes</taxon>
        <taxon>Entomoplasmatales</taxon>
        <taxon>Spiroplasmataceae</taxon>
        <taxon>Spiroplasma</taxon>
    </lineage>
</organism>
<gene>
    <name evidence="2" type="ORF">SCANT_v1c07270</name>
</gene>
<feature type="transmembrane region" description="Helical" evidence="1">
    <location>
        <begin position="12"/>
        <end position="30"/>
    </location>
</feature>
<name>A0A0M4JT23_9MOLU</name>
<keyword evidence="1" id="KW-0812">Transmembrane</keyword>
<evidence type="ECO:0000313" key="2">
    <source>
        <dbReference type="EMBL" id="ALD66633.1"/>
    </source>
</evidence>
<keyword evidence="1" id="KW-1133">Transmembrane helix</keyword>
<reference evidence="2 3" key="1">
    <citation type="journal article" date="2015" name="Genome Announc.">
        <title>Complete Genome Sequence of Spiroplasma cantharicola CC-1T (DSM 21588), a Bacterium Isolated from Soldier Beetle (Cantharis carolinus).</title>
        <authorList>
            <person name="Lo W.S."/>
            <person name="Liu P.Y."/>
            <person name="Kuo C.H."/>
        </authorList>
    </citation>
    <scope>NUCLEOTIDE SEQUENCE [LARGE SCALE GENOMIC DNA]</scope>
    <source>
        <strain evidence="2 3">CC-1</strain>
    </source>
</reference>
<dbReference type="KEGG" id="scj:SCANT_v1c07270"/>
<sequence length="223" mass="26287">MIRLDTIVTDVLAAIGLFIIVFSPLIFSSIQRKILNQRLHTTIDGEKLFEKLKYDLKLSKLTGINKKRLYKDVDYAKTIFRGAMEYNSRELTWYFNEMYAKIYIHKTIKKKAWMYTGVWLLTIGTIIGGSYLDIFYWLFDMKRLGSSSGIASIWVLFFCAAGLSAFIKYLEFFKVKRVINDEVRQINLTKKEKVWKDYLIIYWMSCSIPFVGFSFILINILFM</sequence>
<evidence type="ECO:0000313" key="3">
    <source>
        <dbReference type="Proteomes" id="UP000063919"/>
    </source>
</evidence>
<feature type="transmembrane region" description="Helical" evidence="1">
    <location>
        <begin position="151"/>
        <end position="170"/>
    </location>
</feature>
<accession>A0A0M4JT23</accession>
<proteinExistence type="predicted"/>
<keyword evidence="1" id="KW-0472">Membrane</keyword>
<feature type="transmembrane region" description="Helical" evidence="1">
    <location>
        <begin position="200"/>
        <end position="222"/>
    </location>
</feature>
<dbReference type="Proteomes" id="UP000063919">
    <property type="component" value="Chromosome"/>
</dbReference>
<dbReference type="EMBL" id="CP012622">
    <property type="protein sequence ID" value="ALD66633.1"/>
    <property type="molecule type" value="Genomic_DNA"/>
</dbReference>
<dbReference type="OrthoDB" id="388946at2"/>
<dbReference type="PATRIC" id="fig|362837.3.peg.743"/>
<keyword evidence="3" id="KW-1185">Reference proteome</keyword>
<feature type="transmembrane region" description="Helical" evidence="1">
    <location>
        <begin position="112"/>
        <end position="139"/>
    </location>
</feature>
<evidence type="ECO:0000256" key="1">
    <source>
        <dbReference type="SAM" id="Phobius"/>
    </source>
</evidence>
<dbReference type="RefSeq" id="WP_053946386.1">
    <property type="nucleotide sequence ID" value="NZ_CP012622.1"/>
</dbReference>
<dbReference type="STRING" id="362837.SCANT_v1c07270"/>
<protein>
    <submittedName>
        <fullName evidence="2">Uncharacterized protein</fullName>
    </submittedName>
</protein>
<dbReference type="AlphaFoldDB" id="A0A0M4JT23"/>